<protein>
    <submittedName>
        <fullName evidence="1">Uncharacterized protein</fullName>
    </submittedName>
</protein>
<comment type="caution">
    <text evidence="1">The sequence shown here is derived from an EMBL/GenBank/DDBJ whole genome shotgun (WGS) entry which is preliminary data.</text>
</comment>
<sequence>MNVDLADLVPKFNLKPSVAGVDDAIEVEPGHAGYPILRQEVTYGVKRVPKLIWRGWSFDNK</sequence>
<dbReference type="RefSeq" id="WP_183995163.1">
    <property type="nucleotide sequence ID" value="NZ_JACIEH010000001.1"/>
</dbReference>
<proteinExistence type="predicted"/>
<reference evidence="1 2" key="1">
    <citation type="submission" date="2020-08" db="EMBL/GenBank/DDBJ databases">
        <title>Genomic Encyclopedia of Type Strains, Phase IV (KMG-IV): sequencing the most valuable type-strain genomes for metagenomic binning, comparative biology and taxonomic classification.</title>
        <authorList>
            <person name="Goeker M."/>
        </authorList>
    </citation>
    <scope>NUCLEOTIDE SEQUENCE [LARGE SCALE GENOMIC DNA]</scope>
    <source>
        <strain evidence="1 2">DSM 101806</strain>
    </source>
</reference>
<name>A0A7W6JS71_9SPHN</name>
<evidence type="ECO:0000313" key="1">
    <source>
        <dbReference type="EMBL" id="MBB4097487.1"/>
    </source>
</evidence>
<gene>
    <name evidence="1" type="ORF">GGR46_001020</name>
</gene>
<keyword evidence="2" id="KW-1185">Reference proteome</keyword>
<dbReference type="AlphaFoldDB" id="A0A7W6JS71"/>
<accession>A0A7W6JS71</accession>
<dbReference type="Proteomes" id="UP000557392">
    <property type="component" value="Unassembled WGS sequence"/>
</dbReference>
<evidence type="ECO:0000313" key="2">
    <source>
        <dbReference type="Proteomes" id="UP000557392"/>
    </source>
</evidence>
<organism evidence="1 2">
    <name type="scientific">Sphingomonas kyeonggiensis</name>
    <dbReference type="NCBI Taxonomy" id="1268553"/>
    <lineage>
        <taxon>Bacteria</taxon>
        <taxon>Pseudomonadati</taxon>
        <taxon>Pseudomonadota</taxon>
        <taxon>Alphaproteobacteria</taxon>
        <taxon>Sphingomonadales</taxon>
        <taxon>Sphingomonadaceae</taxon>
        <taxon>Sphingomonas</taxon>
    </lineage>
</organism>
<dbReference type="EMBL" id="JACIEH010000001">
    <property type="protein sequence ID" value="MBB4097487.1"/>
    <property type="molecule type" value="Genomic_DNA"/>
</dbReference>